<dbReference type="AlphaFoldDB" id="A0A6G1DQP2"/>
<sequence>MRGVTSPGFSGDHAFTVSVNSDSGGIQNFGPPRLARLRCWSMKASEQSVAAQARERLRQWSTDLAKLLCRHGNNTSSSNP</sequence>
<organism evidence="2 3">
    <name type="scientific">Oryza meyeriana var. granulata</name>
    <dbReference type="NCBI Taxonomy" id="110450"/>
    <lineage>
        <taxon>Eukaryota</taxon>
        <taxon>Viridiplantae</taxon>
        <taxon>Streptophyta</taxon>
        <taxon>Embryophyta</taxon>
        <taxon>Tracheophyta</taxon>
        <taxon>Spermatophyta</taxon>
        <taxon>Magnoliopsida</taxon>
        <taxon>Liliopsida</taxon>
        <taxon>Poales</taxon>
        <taxon>Poaceae</taxon>
        <taxon>BOP clade</taxon>
        <taxon>Oryzoideae</taxon>
        <taxon>Oryzeae</taxon>
        <taxon>Oryzinae</taxon>
        <taxon>Oryza</taxon>
        <taxon>Oryza meyeriana</taxon>
    </lineage>
</organism>
<accession>A0A6G1DQP2</accession>
<protein>
    <submittedName>
        <fullName evidence="2">Uncharacterized protein</fullName>
    </submittedName>
</protein>
<gene>
    <name evidence="2" type="ORF">E2562_031215</name>
</gene>
<dbReference type="EMBL" id="SPHZ02000006">
    <property type="protein sequence ID" value="KAF0914711.1"/>
    <property type="molecule type" value="Genomic_DNA"/>
</dbReference>
<keyword evidence="3" id="KW-1185">Reference proteome</keyword>
<dbReference type="Proteomes" id="UP000479710">
    <property type="component" value="Unassembled WGS sequence"/>
</dbReference>
<feature type="region of interest" description="Disordered" evidence="1">
    <location>
        <begin position="1"/>
        <end position="29"/>
    </location>
</feature>
<feature type="compositionally biased region" description="Polar residues" evidence="1">
    <location>
        <begin position="17"/>
        <end position="26"/>
    </location>
</feature>
<reference evidence="2 3" key="1">
    <citation type="submission" date="2019-11" db="EMBL/GenBank/DDBJ databases">
        <title>Whole genome sequence of Oryza granulata.</title>
        <authorList>
            <person name="Li W."/>
        </authorList>
    </citation>
    <scope>NUCLEOTIDE SEQUENCE [LARGE SCALE GENOMIC DNA]</scope>
    <source>
        <strain evidence="3">cv. Menghai</strain>
        <tissue evidence="2">Leaf</tissue>
    </source>
</reference>
<evidence type="ECO:0000313" key="3">
    <source>
        <dbReference type="Proteomes" id="UP000479710"/>
    </source>
</evidence>
<evidence type="ECO:0000256" key="1">
    <source>
        <dbReference type="SAM" id="MobiDB-lite"/>
    </source>
</evidence>
<name>A0A6G1DQP2_9ORYZ</name>
<evidence type="ECO:0000313" key="2">
    <source>
        <dbReference type="EMBL" id="KAF0914711.1"/>
    </source>
</evidence>
<comment type="caution">
    <text evidence="2">The sequence shown here is derived from an EMBL/GenBank/DDBJ whole genome shotgun (WGS) entry which is preliminary data.</text>
</comment>
<proteinExistence type="predicted"/>